<dbReference type="EMBL" id="PRLB01000013">
    <property type="protein sequence ID" value="RAW53275.1"/>
    <property type="molecule type" value="Genomic_DNA"/>
</dbReference>
<sequence>MRKRQRGPRPVSDEPLSAGRVEYLEQARERVRNRRIRRTALIVVALTLVVLFTTGIVGSSVAMAKDWADTARILLFPGTGWPQQTGVMEVKQLAAMNSSFVELGEEGCVVWSRTGTRLNSIQSGYARPALAVGKNRFVLYNRSGNELRVESRTQNLYTKTMENSITLCAMADNGTLAVVTEDPGSAARLRVYSSSMEQLLSWSLTITDGTPLRLAFSPDGRRLAVAAVTVNGGQMVTNFYVVTLAQGDPLLVGSGSGAAQWLSWTGSQSILAVCDSRAVLYNASGGERAAYDFTGQTLRDISVDASGNTALLLASGQLCQAVMLGRDLGVENTTQVQASNRIVRSGAQFYLLTDTGVECLSTDGTSQWTQSLSARPQGLLADRRQLLVFCGNTVQGLTPPAAENNAQSNT</sequence>
<organism evidence="2 3">
    <name type="scientific">Faecalibacterium prausnitzii</name>
    <dbReference type="NCBI Taxonomy" id="853"/>
    <lineage>
        <taxon>Bacteria</taxon>
        <taxon>Bacillati</taxon>
        <taxon>Bacillota</taxon>
        <taxon>Clostridia</taxon>
        <taxon>Eubacteriales</taxon>
        <taxon>Oscillospiraceae</taxon>
        <taxon>Faecalibacterium</taxon>
    </lineage>
</organism>
<proteinExistence type="predicted"/>
<dbReference type="RefSeq" id="WP_149794955.1">
    <property type="nucleotide sequence ID" value="NZ_PRLB01000013.1"/>
</dbReference>
<keyword evidence="1" id="KW-0812">Transmembrane</keyword>
<dbReference type="Gene3D" id="2.120.10.30">
    <property type="entry name" value="TolB, C-terminal domain"/>
    <property type="match status" value="1"/>
</dbReference>
<dbReference type="SUPFAM" id="SSF69322">
    <property type="entry name" value="Tricorn protease domain 2"/>
    <property type="match status" value="1"/>
</dbReference>
<dbReference type="Pfam" id="PF18975">
    <property type="entry name" value="DUF5711"/>
    <property type="match status" value="1"/>
</dbReference>
<accession>A0A329TVF1</accession>
<keyword evidence="1" id="KW-1133">Transmembrane helix</keyword>
<evidence type="ECO:0000256" key="1">
    <source>
        <dbReference type="SAM" id="Phobius"/>
    </source>
</evidence>
<reference evidence="2 3" key="1">
    <citation type="submission" date="2018-02" db="EMBL/GenBank/DDBJ databases">
        <title>Complete genome sequencing of Faecalibacterium prausnitzii strains isolated from the human gut.</title>
        <authorList>
            <person name="Fitzgerald B.C."/>
            <person name="Shkoporov A.N."/>
            <person name="Ross P.R."/>
            <person name="Hill C."/>
        </authorList>
    </citation>
    <scope>NUCLEOTIDE SEQUENCE [LARGE SCALE GENOMIC DNA]</scope>
    <source>
        <strain evidence="2 3">APC942/32-1</strain>
    </source>
</reference>
<keyword evidence="1" id="KW-0472">Membrane</keyword>
<comment type="caution">
    <text evidence="2">The sequence shown here is derived from an EMBL/GenBank/DDBJ whole genome shotgun (WGS) entry which is preliminary data.</text>
</comment>
<name>A0A329TVF1_9FIRM</name>
<dbReference type="Proteomes" id="UP000251144">
    <property type="component" value="Unassembled WGS sequence"/>
</dbReference>
<protein>
    <submittedName>
        <fullName evidence="2">Protein TolB</fullName>
    </submittedName>
</protein>
<dbReference type="InterPro" id="IPR011042">
    <property type="entry name" value="6-blade_b-propeller_TolB-like"/>
</dbReference>
<dbReference type="InterPro" id="IPR043765">
    <property type="entry name" value="DUF5711"/>
</dbReference>
<dbReference type="AlphaFoldDB" id="A0A329TVF1"/>
<evidence type="ECO:0000313" key="2">
    <source>
        <dbReference type="EMBL" id="RAW53275.1"/>
    </source>
</evidence>
<feature type="transmembrane region" description="Helical" evidence="1">
    <location>
        <begin position="40"/>
        <end position="64"/>
    </location>
</feature>
<evidence type="ECO:0000313" key="3">
    <source>
        <dbReference type="Proteomes" id="UP000251144"/>
    </source>
</evidence>
<gene>
    <name evidence="2" type="ORF">C4N26_11980</name>
</gene>
<dbReference type="OrthoDB" id="1851805at2"/>